<comment type="caution">
    <text evidence="2">The sequence shown here is derived from an EMBL/GenBank/DDBJ whole genome shotgun (WGS) entry which is preliminary data.</text>
</comment>
<gene>
    <name evidence="2" type="ORF">SAMN06265373_102557</name>
</gene>
<name>A0ABY1NN85_9RHOB</name>
<keyword evidence="1" id="KW-1133">Transmembrane helix</keyword>
<evidence type="ECO:0000313" key="3">
    <source>
        <dbReference type="Proteomes" id="UP001157961"/>
    </source>
</evidence>
<keyword evidence="1" id="KW-0812">Transmembrane</keyword>
<evidence type="ECO:0008006" key="4">
    <source>
        <dbReference type="Google" id="ProtNLM"/>
    </source>
</evidence>
<dbReference type="Proteomes" id="UP001157961">
    <property type="component" value="Unassembled WGS sequence"/>
</dbReference>
<keyword evidence="3" id="KW-1185">Reference proteome</keyword>
<protein>
    <recommendedName>
        <fullName evidence="4">PH domain-containing protein</fullName>
    </recommendedName>
</protein>
<organism evidence="2 3">
    <name type="scientific">Shimia sagamensis</name>
    <dbReference type="NCBI Taxonomy" id="1566352"/>
    <lineage>
        <taxon>Bacteria</taxon>
        <taxon>Pseudomonadati</taxon>
        <taxon>Pseudomonadota</taxon>
        <taxon>Alphaproteobacteria</taxon>
        <taxon>Rhodobacterales</taxon>
        <taxon>Roseobacteraceae</taxon>
    </lineage>
</organism>
<feature type="transmembrane region" description="Helical" evidence="1">
    <location>
        <begin position="48"/>
        <end position="65"/>
    </location>
</feature>
<evidence type="ECO:0000256" key="1">
    <source>
        <dbReference type="SAM" id="Phobius"/>
    </source>
</evidence>
<accession>A0ABY1NN85</accession>
<dbReference type="EMBL" id="FXTY01000002">
    <property type="protein sequence ID" value="SMP13663.1"/>
    <property type="molecule type" value="Genomic_DNA"/>
</dbReference>
<feature type="transmembrane region" description="Helical" evidence="1">
    <location>
        <begin position="24"/>
        <end position="42"/>
    </location>
</feature>
<sequence length="167" mass="18317">MTTQDTSDLPEVLATITASPMRRLFGLATLFVLGGVLIYVALTTAPALHWRVFLLVFGGLVLWLADATRRATEHRIELTHQGIRSTSGEMIVPLNNIAAIKVGMFDLKPSNGFTVHLKKPRLRKWQPGLWWAFGRRVGIGGVTPGSEAKSMAQIIEALLAERSQTEG</sequence>
<dbReference type="RefSeq" id="WP_283425286.1">
    <property type="nucleotide sequence ID" value="NZ_FXTY01000002.1"/>
</dbReference>
<reference evidence="2 3" key="1">
    <citation type="submission" date="2017-05" db="EMBL/GenBank/DDBJ databases">
        <authorList>
            <person name="Varghese N."/>
            <person name="Submissions S."/>
        </authorList>
    </citation>
    <scope>NUCLEOTIDE SEQUENCE [LARGE SCALE GENOMIC DNA]</scope>
    <source>
        <strain evidence="2 3">DSM 29734</strain>
    </source>
</reference>
<evidence type="ECO:0000313" key="2">
    <source>
        <dbReference type="EMBL" id="SMP13663.1"/>
    </source>
</evidence>
<keyword evidence="1" id="KW-0472">Membrane</keyword>
<proteinExistence type="predicted"/>